<feature type="chain" id="PRO_5019738586" evidence="1">
    <location>
        <begin position="19"/>
        <end position="145"/>
    </location>
</feature>
<proteinExistence type="evidence at transcript level"/>
<reference evidence="2" key="1">
    <citation type="submission" date="2017-12" db="EMBL/GenBank/DDBJ databases">
        <title>Several types of seroins are common silk components.</title>
        <authorList>
            <person name="Zurovec M."/>
            <person name="Kucerova L."/>
            <person name="Kludkiewicz B."/>
            <person name="Strnad H."/>
            <person name="Sehnal F."/>
        </authorList>
    </citation>
    <scope>NUCLEOTIDE SEQUENCE</scope>
    <source>
        <tissue evidence="2">Larval silk glands</tissue>
    </source>
</reference>
<name>A0A455LAP6_SPOFR</name>
<organism evidence="2">
    <name type="scientific">Spodoptera frugiperda</name>
    <name type="common">Fall armyworm</name>
    <dbReference type="NCBI Taxonomy" id="7108"/>
    <lineage>
        <taxon>Eukaryota</taxon>
        <taxon>Metazoa</taxon>
        <taxon>Ecdysozoa</taxon>
        <taxon>Arthropoda</taxon>
        <taxon>Hexapoda</taxon>
        <taxon>Insecta</taxon>
        <taxon>Pterygota</taxon>
        <taxon>Neoptera</taxon>
        <taxon>Endopterygota</taxon>
        <taxon>Lepidoptera</taxon>
        <taxon>Glossata</taxon>
        <taxon>Ditrysia</taxon>
        <taxon>Noctuoidea</taxon>
        <taxon>Noctuidae</taxon>
        <taxon>Amphipyrinae</taxon>
        <taxon>Spodoptera</taxon>
    </lineage>
</organism>
<sequence length="145" mass="16511">MGLSTFMLTAFLVVMTSGFNYGHFFLAGWPGWPTGDNPFAGYHSPMKYNFPPYKFKPIRPFKMKSVFDSFENFHNFDDFPKFPEIKPIDFDMIKTYQPGNGENFQGHSIISNSYSSNNNGEISQGGHIAVVQNNNGEVKEEKIVF</sequence>
<evidence type="ECO:0000313" key="2">
    <source>
        <dbReference type="EMBL" id="AXY94664.1"/>
    </source>
</evidence>
<dbReference type="AlphaFoldDB" id="A0A455LAP6"/>
<accession>A0A455LAP6</accession>
<gene>
    <name evidence="2" type="primary">Sn1</name>
</gene>
<feature type="signal peptide" evidence="1">
    <location>
        <begin position="1"/>
        <end position="18"/>
    </location>
</feature>
<dbReference type="EMBL" id="MG674523">
    <property type="protein sequence ID" value="AXY94664.1"/>
    <property type="molecule type" value="mRNA"/>
</dbReference>
<keyword evidence="1" id="KW-0732">Signal</keyword>
<protein>
    <submittedName>
        <fullName evidence="2">Seroin transcript 1A1</fullName>
    </submittedName>
</protein>
<evidence type="ECO:0000256" key="1">
    <source>
        <dbReference type="SAM" id="SignalP"/>
    </source>
</evidence>